<dbReference type="GeneID" id="113088019"/>
<dbReference type="RefSeq" id="XP_026111467.1">
    <property type="nucleotide sequence ID" value="XM_026255682.1"/>
</dbReference>
<dbReference type="Proteomes" id="UP000515129">
    <property type="component" value="Unplaced"/>
</dbReference>
<evidence type="ECO:0000259" key="5">
    <source>
        <dbReference type="Pfam" id="PF18876"/>
    </source>
</evidence>
<dbReference type="PANTHER" id="PTHR10528">
    <property type="entry name" value="AF4/FMR2 FAMILY MEMBER"/>
    <property type="match status" value="1"/>
</dbReference>
<evidence type="ECO:0000256" key="2">
    <source>
        <dbReference type="ARBA" id="ARBA00007354"/>
    </source>
</evidence>
<dbReference type="InterPro" id="IPR043640">
    <property type="entry name" value="AF4/FMR2_CHD"/>
</dbReference>
<name>A0A6P6NRE8_CARAU</name>
<dbReference type="GO" id="GO:0010468">
    <property type="term" value="P:regulation of gene expression"/>
    <property type="evidence" value="ECO:0007669"/>
    <property type="project" value="InterPro"/>
</dbReference>
<evidence type="ECO:0000313" key="6">
    <source>
        <dbReference type="Proteomes" id="UP000515129"/>
    </source>
</evidence>
<keyword evidence="4" id="KW-0539">Nucleus</keyword>
<comment type="subcellular location">
    <subcellularLocation>
        <location evidence="1">Nucleus</location>
    </subcellularLocation>
</comment>
<dbReference type="AlphaFoldDB" id="A0A6P6NRE8"/>
<dbReference type="GO" id="GO:0032783">
    <property type="term" value="C:super elongation complex"/>
    <property type="evidence" value="ECO:0007669"/>
    <property type="project" value="TreeGrafter"/>
</dbReference>
<keyword evidence="6" id="KW-1185">Reference proteome</keyword>
<gene>
    <name evidence="7" type="primary">LOC113088019</name>
</gene>
<comment type="similarity">
    <text evidence="2">Belongs to the AF4 family.</text>
</comment>
<protein>
    <submittedName>
        <fullName evidence="7">AF4/FMR2 family member 1-like</fullName>
    </submittedName>
</protein>
<sequence length="198" mass="22043">MDKALRYLEAALSFVESGVAMETEPQTPKSAYTMFSETLDLIRFILKLKNYTDPSAAVHERDFCVLCMRCQALLQMAMFRYRRDLALKHSQTLTDHFKSLSWSASPSVSKSAVSSLVDPQNIQQVAVAYVSITELFLSALEAWEQADDIALRGSGLLRELDSAVGAPSLTSSHQRFSAIHTTRPALDQTRHTEPASSR</sequence>
<dbReference type="PANTHER" id="PTHR10528:SF6">
    <property type="entry name" value="AF4_FMR2 FAMILY MEMBER 1"/>
    <property type="match status" value="1"/>
</dbReference>
<evidence type="ECO:0000256" key="1">
    <source>
        <dbReference type="ARBA" id="ARBA00004123"/>
    </source>
</evidence>
<dbReference type="InterPro" id="IPR007797">
    <property type="entry name" value="AF4/FMR2"/>
</dbReference>
<feature type="domain" description="AF4/FMR2 C-terminal homology" evidence="5">
    <location>
        <begin position="2"/>
        <end position="107"/>
    </location>
</feature>
<proteinExistence type="inferred from homology"/>
<evidence type="ECO:0000313" key="7">
    <source>
        <dbReference type="RefSeq" id="XP_026111467.1"/>
    </source>
</evidence>
<dbReference type="OrthoDB" id="6382204at2759"/>
<reference evidence="7" key="1">
    <citation type="submission" date="2025-08" db="UniProtKB">
        <authorList>
            <consortium name="RefSeq"/>
        </authorList>
    </citation>
    <scope>IDENTIFICATION</scope>
    <source>
        <strain evidence="7">Wakin</strain>
        <tissue evidence="7">Muscle</tissue>
    </source>
</reference>
<keyword evidence="3" id="KW-0597">Phosphoprotein</keyword>
<accession>A0A6P6NRE8</accession>
<organism evidence="6 7">
    <name type="scientific">Carassius auratus</name>
    <name type="common">Goldfish</name>
    <dbReference type="NCBI Taxonomy" id="7957"/>
    <lineage>
        <taxon>Eukaryota</taxon>
        <taxon>Metazoa</taxon>
        <taxon>Chordata</taxon>
        <taxon>Craniata</taxon>
        <taxon>Vertebrata</taxon>
        <taxon>Euteleostomi</taxon>
        <taxon>Actinopterygii</taxon>
        <taxon>Neopterygii</taxon>
        <taxon>Teleostei</taxon>
        <taxon>Ostariophysi</taxon>
        <taxon>Cypriniformes</taxon>
        <taxon>Cyprinidae</taxon>
        <taxon>Cyprininae</taxon>
        <taxon>Carassius</taxon>
    </lineage>
</organism>
<dbReference type="KEGG" id="caua:113088019"/>
<evidence type="ECO:0000256" key="4">
    <source>
        <dbReference type="ARBA" id="ARBA00023242"/>
    </source>
</evidence>
<dbReference type="Pfam" id="PF18876">
    <property type="entry name" value="AFF4_CHD"/>
    <property type="match status" value="1"/>
</dbReference>
<evidence type="ECO:0000256" key="3">
    <source>
        <dbReference type="ARBA" id="ARBA00022553"/>
    </source>
</evidence>